<name>A0A6J6KZ22_9ZZZZ</name>
<evidence type="ECO:0000313" key="1">
    <source>
        <dbReference type="EMBL" id="CAB4653289.1"/>
    </source>
</evidence>
<reference evidence="1" key="1">
    <citation type="submission" date="2020-05" db="EMBL/GenBank/DDBJ databases">
        <authorList>
            <person name="Chiriac C."/>
            <person name="Salcher M."/>
            <person name="Ghai R."/>
            <person name="Kavagutti S V."/>
        </authorList>
    </citation>
    <scope>NUCLEOTIDE SEQUENCE</scope>
</reference>
<dbReference type="AlphaFoldDB" id="A0A6J6KZ22"/>
<sequence>MTLITSGVCNPRNLSINSKGSIHDDATATELGFRAGTVAGDIHLEQFGGILNSAFGQQWCETGSLSMYFMHATADAEPVEATLDIGESQTPLHNAQIAARMHTPEGITVAEGTASVGNTSQPTALYSRDRRSVDASTLKMLRHANPGRPLETITRRAPGNDQILRHSRGVMTSPLDWYVSDSPWGGPICSPLTSCRVLVAGMTETIEKECGEFVGLYGAIEIRHHNGPLMLDTEYTVTGHVLDVSDTPKTEVLWYTTEARIAGEPDSAPIASLTMMTRLLKNSSPLYSA</sequence>
<gene>
    <name evidence="1" type="ORF">UFOPK2214_00742</name>
</gene>
<dbReference type="EMBL" id="CAEZWJ010000018">
    <property type="protein sequence ID" value="CAB4653289.1"/>
    <property type="molecule type" value="Genomic_DNA"/>
</dbReference>
<accession>A0A6J6KZ22</accession>
<proteinExistence type="predicted"/>
<organism evidence="1">
    <name type="scientific">freshwater metagenome</name>
    <dbReference type="NCBI Taxonomy" id="449393"/>
    <lineage>
        <taxon>unclassified sequences</taxon>
        <taxon>metagenomes</taxon>
        <taxon>ecological metagenomes</taxon>
    </lineage>
</organism>
<protein>
    <submittedName>
        <fullName evidence="1">Unannotated protein</fullName>
    </submittedName>
</protein>